<protein>
    <recommendedName>
        <fullName evidence="4">Secreted phosphoprotein 1</fullName>
    </recommendedName>
</protein>
<feature type="compositionally biased region" description="Acidic residues" evidence="1">
    <location>
        <begin position="140"/>
        <end position="172"/>
    </location>
</feature>
<dbReference type="OrthoDB" id="8958619at2759"/>
<dbReference type="Proteomes" id="UP000283210">
    <property type="component" value="Chromosome 12"/>
</dbReference>
<feature type="compositionally biased region" description="Acidic residues" evidence="1">
    <location>
        <begin position="339"/>
        <end position="348"/>
    </location>
</feature>
<dbReference type="PANTHER" id="PTHR10607">
    <property type="entry name" value="OSTEOPONTIN"/>
    <property type="match status" value="1"/>
</dbReference>
<evidence type="ECO:0000313" key="2">
    <source>
        <dbReference type="EMBL" id="RVE65431.1"/>
    </source>
</evidence>
<sequence>MRMSVVCVSTPTQHASDRRKSGRTRGEEGENFFISKKVLGRNSNTMKVTVIFVLLFATVICRPARKVSSSDSSEEVVRRPALRKQALVASKSRVTPVQKVVAAPVDKSTSEEEVVVPQAAVEMKAGLLDMVAPTETPTVDSDENEDDDDDETEEDETEEEEDETTDESDSESGESSTLSPSTVPPLIVTEEPVVETTVDTILPTIITDPDSGRGDNIGGYPSDYKSTVYVEEKSYHKVPAPYKSYGFVDSGKKMAYDDIHGNEVEKSPKVYKQAFQIQTDILDEDTSTPEVETQGLDVSSSISQDPDMSHRQTTLPEEEETAGTSDTTANESESSSTPQEEEEEEESASSDMASASQEAEEEESESSEEATATPGAADSDSDEDDSDESDSDEEGAGPDVTTEVPLVITAK</sequence>
<feature type="compositionally biased region" description="Acidic residues" evidence="1">
    <location>
        <begin position="358"/>
        <end position="368"/>
    </location>
</feature>
<reference evidence="2 3" key="2">
    <citation type="submission" date="2019-01" db="EMBL/GenBank/DDBJ databases">
        <title>A chromosome length genome reference of the Java medaka (oryzias javanicus).</title>
        <authorList>
            <person name="Herpin A."/>
            <person name="Takehana Y."/>
            <person name="Naruse K."/>
            <person name="Ansai S."/>
            <person name="Kawaguchi M."/>
        </authorList>
    </citation>
    <scope>NUCLEOTIDE SEQUENCE [LARGE SCALE GENOMIC DNA]</scope>
    <source>
        <strain evidence="2">RS831</strain>
        <tissue evidence="2">Whole body</tissue>
    </source>
</reference>
<feature type="compositionally biased region" description="Polar residues" evidence="1">
    <location>
        <begin position="288"/>
        <end position="315"/>
    </location>
</feature>
<dbReference type="PANTHER" id="PTHR10607:SF1">
    <property type="entry name" value="OSTEOPONTIN"/>
    <property type="match status" value="1"/>
</dbReference>
<evidence type="ECO:0008006" key="4">
    <source>
        <dbReference type="Google" id="ProtNLM"/>
    </source>
</evidence>
<dbReference type="GO" id="GO:0001503">
    <property type="term" value="P:ossification"/>
    <property type="evidence" value="ECO:0007669"/>
    <property type="project" value="InterPro"/>
</dbReference>
<feature type="compositionally biased region" description="Basic and acidic residues" evidence="1">
    <location>
        <begin position="15"/>
        <end position="26"/>
    </location>
</feature>
<feature type="compositionally biased region" description="Low complexity" evidence="1">
    <location>
        <begin position="173"/>
        <end position="196"/>
    </location>
</feature>
<feature type="region of interest" description="Disordered" evidence="1">
    <location>
        <begin position="281"/>
        <end position="411"/>
    </location>
</feature>
<evidence type="ECO:0000313" key="3">
    <source>
        <dbReference type="Proteomes" id="UP000283210"/>
    </source>
</evidence>
<dbReference type="AlphaFoldDB" id="A0A437CRP8"/>
<organism evidence="2 3">
    <name type="scientific">Oryzias javanicus</name>
    <name type="common">Javanese ricefish</name>
    <name type="synonym">Aplocheilus javanicus</name>
    <dbReference type="NCBI Taxonomy" id="123683"/>
    <lineage>
        <taxon>Eukaryota</taxon>
        <taxon>Metazoa</taxon>
        <taxon>Chordata</taxon>
        <taxon>Craniata</taxon>
        <taxon>Vertebrata</taxon>
        <taxon>Euteleostomi</taxon>
        <taxon>Actinopterygii</taxon>
        <taxon>Neopterygii</taxon>
        <taxon>Teleostei</taxon>
        <taxon>Neoteleostei</taxon>
        <taxon>Acanthomorphata</taxon>
        <taxon>Ovalentaria</taxon>
        <taxon>Atherinomorphae</taxon>
        <taxon>Beloniformes</taxon>
        <taxon>Adrianichthyidae</taxon>
        <taxon>Oryziinae</taxon>
        <taxon>Oryzias</taxon>
    </lineage>
</organism>
<reference evidence="2 3" key="1">
    <citation type="submission" date="2018-11" db="EMBL/GenBank/DDBJ databases">
        <authorList>
            <person name="Lopez-Roques C."/>
            <person name="Donnadieu C."/>
            <person name="Bouchez O."/>
            <person name="Klopp C."/>
            <person name="Cabau C."/>
            <person name="Zahm M."/>
        </authorList>
    </citation>
    <scope>NUCLEOTIDE SEQUENCE [LARGE SCALE GENOMIC DNA]</scope>
    <source>
        <strain evidence="2">RS831</strain>
        <tissue evidence="2">Whole body</tissue>
    </source>
</reference>
<feature type="region of interest" description="Disordered" evidence="1">
    <location>
        <begin position="126"/>
        <end position="196"/>
    </location>
</feature>
<feature type="compositionally biased region" description="Acidic residues" evidence="1">
    <location>
        <begin position="379"/>
        <end position="396"/>
    </location>
</feature>
<dbReference type="InterPro" id="IPR002038">
    <property type="entry name" value="Osteopontin"/>
</dbReference>
<gene>
    <name evidence="2" type="ORF">OJAV_G00116410</name>
</gene>
<evidence type="ECO:0000256" key="1">
    <source>
        <dbReference type="SAM" id="MobiDB-lite"/>
    </source>
</evidence>
<feature type="region of interest" description="Disordered" evidence="1">
    <location>
        <begin position="1"/>
        <end position="26"/>
    </location>
</feature>
<dbReference type="GO" id="GO:0007155">
    <property type="term" value="P:cell adhesion"/>
    <property type="evidence" value="ECO:0007669"/>
    <property type="project" value="InterPro"/>
</dbReference>
<accession>A0A437CRP8</accession>
<name>A0A437CRP8_ORYJA</name>
<proteinExistence type="predicted"/>
<keyword evidence="3" id="KW-1185">Reference proteome</keyword>
<dbReference type="EMBL" id="CM012448">
    <property type="protein sequence ID" value="RVE65431.1"/>
    <property type="molecule type" value="Genomic_DNA"/>
</dbReference>